<feature type="compositionally biased region" description="Low complexity" evidence="1">
    <location>
        <begin position="1"/>
        <end position="14"/>
    </location>
</feature>
<evidence type="ECO:0000256" key="1">
    <source>
        <dbReference type="SAM" id="MobiDB-lite"/>
    </source>
</evidence>
<feature type="region of interest" description="Disordered" evidence="1">
    <location>
        <begin position="1"/>
        <end position="94"/>
    </location>
</feature>
<feature type="compositionally biased region" description="Pro residues" evidence="1">
    <location>
        <begin position="48"/>
        <end position="89"/>
    </location>
</feature>
<dbReference type="EMBL" id="HBED01013409">
    <property type="protein sequence ID" value="CAD8303959.1"/>
    <property type="molecule type" value="Transcribed_RNA"/>
</dbReference>
<feature type="compositionally biased region" description="Basic and acidic residues" evidence="1">
    <location>
        <begin position="19"/>
        <end position="40"/>
    </location>
</feature>
<gene>
    <name evidence="2" type="ORF">TDUB1175_LOCUS6677</name>
</gene>
<organism evidence="2">
    <name type="scientific">Pseudictyota dubia</name>
    <dbReference type="NCBI Taxonomy" id="2749911"/>
    <lineage>
        <taxon>Eukaryota</taxon>
        <taxon>Sar</taxon>
        <taxon>Stramenopiles</taxon>
        <taxon>Ochrophyta</taxon>
        <taxon>Bacillariophyta</taxon>
        <taxon>Mediophyceae</taxon>
        <taxon>Biddulphiophycidae</taxon>
        <taxon>Eupodiscales</taxon>
        <taxon>Odontellaceae</taxon>
        <taxon>Pseudictyota</taxon>
    </lineage>
</organism>
<sequence length="106" mass="10793">MVPSPSLSLSTSLSAAGLEGHDEPLDSDPRPRITMAERRAAPGSPEMAVPPPPEAPPPPASTLPPPPGGSSLPDPGPEAPLEPEAPLPLPALGRGTTWMVCACHRC</sequence>
<proteinExistence type="predicted"/>
<name>A0A7R9VTV5_9STRA</name>
<accession>A0A7R9VTV5</accession>
<dbReference type="AlphaFoldDB" id="A0A7R9VTV5"/>
<evidence type="ECO:0000313" key="2">
    <source>
        <dbReference type="EMBL" id="CAD8303959.1"/>
    </source>
</evidence>
<protein>
    <submittedName>
        <fullName evidence="2">Uncharacterized protein</fullName>
    </submittedName>
</protein>
<reference evidence="2" key="1">
    <citation type="submission" date="2021-01" db="EMBL/GenBank/DDBJ databases">
        <authorList>
            <person name="Corre E."/>
            <person name="Pelletier E."/>
            <person name="Niang G."/>
            <person name="Scheremetjew M."/>
            <person name="Finn R."/>
            <person name="Kale V."/>
            <person name="Holt S."/>
            <person name="Cochrane G."/>
            <person name="Meng A."/>
            <person name="Brown T."/>
            <person name="Cohen L."/>
        </authorList>
    </citation>
    <scope>NUCLEOTIDE SEQUENCE</scope>
    <source>
        <strain evidence="2">CCMP147</strain>
    </source>
</reference>